<evidence type="ECO:0000256" key="2">
    <source>
        <dbReference type="SAM" id="Phobius"/>
    </source>
</evidence>
<gene>
    <name evidence="6" type="ORF">KIK155_LOCUS20608</name>
    <name evidence="5" type="ORF">TIS948_LOCUS24537</name>
    <name evidence="7" type="ORF">TOA249_LOCUS4440</name>
</gene>
<dbReference type="EMBL" id="CAJNYV010003654">
    <property type="protein sequence ID" value="CAF3594530.1"/>
    <property type="molecule type" value="Genomic_DNA"/>
</dbReference>
<dbReference type="Proteomes" id="UP000663838">
    <property type="component" value="Unassembled WGS sequence"/>
</dbReference>
<keyword evidence="2" id="KW-0812">Transmembrane</keyword>
<evidence type="ECO:0000313" key="7">
    <source>
        <dbReference type="EMBL" id="CAF4513421.1"/>
    </source>
</evidence>
<accession>A0A818MUA7</accession>
<organism evidence="6 8">
    <name type="scientific">Rotaria socialis</name>
    <dbReference type="NCBI Taxonomy" id="392032"/>
    <lineage>
        <taxon>Eukaryota</taxon>
        <taxon>Metazoa</taxon>
        <taxon>Spiralia</taxon>
        <taxon>Gnathifera</taxon>
        <taxon>Rotifera</taxon>
        <taxon>Eurotatoria</taxon>
        <taxon>Bdelloidea</taxon>
        <taxon>Philodinida</taxon>
        <taxon>Philodinidae</taxon>
        <taxon>Rotaria</taxon>
    </lineage>
</organism>
<dbReference type="InterPro" id="IPR001007">
    <property type="entry name" value="VWF_dom"/>
</dbReference>
<dbReference type="SMART" id="SM00214">
    <property type="entry name" value="VWC"/>
    <property type="match status" value="1"/>
</dbReference>
<dbReference type="EMBL" id="CAJNXB010004231">
    <property type="protein sequence ID" value="CAF3365155.1"/>
    <property type="molecule type" value="Genomic_DNA"/>
</dbReference>
<feature type="chain" id="PRO_5044132499" description="VWFC domain-containing protein" evidence="3">
    <location>
        <begin position="20"/>
        <end position="330"/>
    </location>
</feature>
<evidence type="ECO:0000313" key="8">
    <source>
        <dbReference type="Proteomes" id="UP000663865"/>
    </source>
</evidence>
<protein>
    <recommendedName>
        <fullName evidence="4">VWFC domain-containing protein</fullName>
    </recommendedName>
</protein>
<feature type="signal peptide" evidence="3">
    <location>
        <begin position="1"/>
        <end position="19"/>
    </location>
</feature>
<feature type="compositionally biased region" description="Low complexity" evidence="1">
    <location>
        <begin position="65"/>
        <end position="84"/>
    </location>
</feature>
<feature type="region of interest" description="Disordered" evidence="1">
    <location>
        <begin position="55"/>
        <end position="84"/>
    </location>
</feature>
<dbReference type="EMBL" id="CAJOBS010000169">
    <property type="protein sequence ID" value="CAF4513421.1"/>
    <property type="molecule type" value="Genomic_DNA"/>
</dbReference>
<dbReference type="PROSITE" id="PS50184">
    <property type="entry name" value="VWFC_2"/>
    <property type="match status" value="1"/>
</dbReference>
<feature type="transmembrane region" description="Helical" evidence="2">
    <location>
        <begin position="219"/>
        <end position="246"/>
    </location>
</feature>
<evidence type="ECO:0000259" key="4">
    <source>
        <dbReference type="PROSITE" id="PS50184"/>
    </source>
</evidence>
<dbReference type="Proteomes" id="UP000663865">
    <property type="component" value="Unassembled WGS sequence"/>
</dbReference>
<evidence type="ECO:0000256" key="1">
    <source>
        <dbReference type="SAM" id="MobiDB-lite"/>
    </source>
</evidence>
<dbReference type="OrthoDB" id="10026466at2759"/>
<dbReference type="Pfam" id="PF23334">
    <property type="entry name" value="VWC2L_2nd"/>
    <property type="match status" value="1"/>
</dbReference>
<evidence type="ECO:0000313" key="5">
    <source>
        <dbReference type="EMBL" id="CAF3365155.1"/>
    </source>
</evidence>
<comment type="caution">
    <text evidence="6">The sequence shown here is derived from an EMBL/GenBank/DDBJ whole genome shotgun (WGS) entry which is preliminary data.</text>
</comment>
<feature type="domain" description="VWFC" evidence="4">
    <location>
        <begin position="99"/>
        <end position="159"/>
    </location>
</feature>
<dbReference type="AlphaFoldDB" id="A0A818MUA7"/>
<dbReference type="Proteomes" id="UP000663825">
    <property type="component" value="Unassembled WGS sequence"/>
</dbReference>
<keyword evidence="3" id="KW-0732">Signal</keyword>
<evidence type="ECO:0000313" key="6">
    <source>
        <dbReference type="EMBL" id="CAF3594530.1"/>
    </source>
</evidence>
<name>A0A818MUA7_9BILA</name>
<dbReference type="SUPFAM" id="SSF57603">
    <property type="entry name" value="FnI-like domain"/>
    <property type="match status" value="1"/>
</dbReference>
<sequence>MIGLSNSIVFLVIIFSVASQGDVDLGFITTDYDKFVGMLCHSHLGAQSGICRNTSASTPHPPGATTPATTQATQGISGSGSHLGSSSSSISPLASAHWCHLTNGTNLPLGYLFMYAPCTICQCTSSHNVLCSKLACMNTYCKDDSTPAVRYGQCCPQCAYEANATACYVSGVGFPHGALLKSTTDNVNCWCEYGNIECRQATTSVFAGLDLWGNGTAPYVIATIILIILFVGLLLCCSCTLLYYYYYQRNQHVIQQVYDQYCNNTGGWQPMNEDGVVVDANAEQKQAEAENSQFKNEYPTGNSEAFVPPPYALYNGAYVNDGSANNQKHA</sequence>
<proteinExistence type="predicted"/>
<keyword evidence="2" id="KW-1133">Transmembrane helix</keyword>
<reference evidence="6" key="1">
    <citation type="submission" date="2021-02" db="EMBL/GenBank/DDBJ databases">
        <authorList>
            <person name="Nowell W R."/>
        </authorList>
    </citation>
    <scope>NUCLEOTIDE SEQUENCE</scope>
</reference>
<evidence type="ECO:0000256" key="3">
    <source>
        <dbReference type="SAM" id="SignalP"/>
    </source>
</evidence>
<keyword evidence="2" id="KW-0472">Membrane</keyword>